<keyword evidence="7 12" id="KW-0808">Transferase</keyword>
<dbReference type="EMBL" id="FPCH01000001">
    <property type="protein sequence ID" value="SFV25721.1"/>
    <property type="molecule type" value="Genomic_DNA"/>
</dbReference>
<comment type="subcellular location">
    <subcellularLocation>
        <location evidence="1">Cytoplasm</location>
    </subcellularLocation>
</comment>
<keyword evidence="5" id="KW-0963">Cytoplasm</keyword>
<proteinExistence type="inferred from homology"/>
<evidence type="ECO:0000256" key="1">
    <source>
        <dbReference type="ARBA" id="ARBA00004496"/>
    </source>
</evidence>
<organism evidence="12 13">
    <name type="scientific">Hyphomicrobium facile</name>
    <dbReference type="NCBI Taxonomy" id="51670"/>
    <lineage>
        <taxon>Bacteria</taxon>
        <taxon>Pseudomonadati</taxon>
        <taxon>Pseudomonadota</taxon>
        <taxon>Alphaproteobacteria</taxon>
        <taxon>Hyphomicrobiales</taxon>
        <taxon>Hyphomicrobiaceae</taxon>
        <taxon>Hyphomicrobium</taxon>
    </lineage>
</organism>
<evidence type="ECO:0000313" key="12">
    <source>
        <dbReference type="EMBL" id="SFV25721.1"/>
    </source>
</evidence>
<evidence type="ECO:0000256" key="10">
    <source>
        <dbReference type="ARBA" id="ARBA00031323"/>
    </source>
</evidence>
<dbReference type="InterPro" id="IPR029063">
    <property type="entry name" value="SAM-dependent_MTases_sf"/>
</dbReference>
<evidence type="ECO:0000313" key="13">
    <source>
        <dbReference type="Proteomes" id="UP000199423"/>
    </source>
</evidence>
<accession>A0A1I7MTJ7</accession>
<dbReference type="RefSeq" id="WP_092862590.1">
    <property type="nucleotide sequence ID" value="NZ_FPCH01000001.1"/>
</dbReference>
<protein>
    <recommendedName>
        <fullName evidence="4">Protein-L-isoaspartate O-methyltransferase</fullName>
        <ecNumber evidence="3">2.1.1.77</ecNumber>
    </recommendedName>
    <alternativeName>
        <fullName evidence="11">L-isoaspartyl protein carboxyl methyltransferase</fullName>
    </alternativeName>
    <alternativeName>
        <fullName evidence="9">Protein L-isoaspartyl methyltransferase</fullName>
    </alternativeName>
    <alternativeName>
        <fullName evidence="10">Protein-beta-aspartate methyltransferase</fullName>
    </alternativeName>
</protein>
<evidence type="ECO:0000256" key="3">
    <source>
        <dbReference type="ARBA" id="ARBA00011890"/>
    </source>
</evidence>
<dbReference type="GO" id="GO:0032259">
    <property type="term" value="P:methylation"/>
    <property type="evidence" value="ECO:0007669"/>
    <property type="project" value="UniProtKB-KW"/>
</dbReference>
<evidence type="ECO:0000256" key="8">
    <source>
        <dbReference type="ARBA" id="ARBA00022691"/>
    </source>
</evidence>
<dbReference type="InterPro" id="IPR000682">
    <property type="entry name" value="PCMT"/>
</dbReference>
<evidence type="ECO:0000256" key="4">
    <source>
        <dbReference type="ARBA" id="ARBA00013346"/>
    </source>
</evidence>
<dbReference type="STRING" id="51670.SAMN04488557_0059"/>
<evidence type="ECO:0000256" key="5">
    <source>
        <dbReference type="ARBA" id="ARBA00022490"/>
    </source>
</evidence>
<dbReference type="EC" id="2.1.1.77" evidence="3"/>
<evidence type="ECO:0000256" key="2">
    <source>
        <dbReference type="ARBA" id="ARBA00005369"/>
    </source>
</evidence>
<name>A0A1I7MTJ7_9HYPH</name>
<evidence type="ECO:0000256" key="9">
    <source>
        <dbReference type="ARBA" id="ARBA00030757"/>
    </source>
</evidence>
<dbReference type="GO" id="GO:0005737">
    <property type="term" value="C:cytoplasm"/>
    <property type="evidence" value="ECO:0007669"/>
    <property type="project" value="UniProtKB-SubCell"/>
</dbReference>
<sequence>MELAELRRVFARQMLALADVWNNQRLEDAFAHVPREKFLGRGRWHILTPWSLQNYANNGDPALVYQDVVIALDEERGVNNGSPSLHARWLDEVAAGPGDRVAHIGAGTGYYSAIISEIVGPEGHVIAVEYDADCAQRARENLSGRRNVDVVHANGCDWPKDEVDIVYVNFAIPRPADPWIENLKPGGRLIFPLGVPSTTRSRGRSLNGVTIMVTRLEEGYAASSSYPVSFVFAEGLTPEPSEEEIRNLYQSLKRGGWESVKSLVWKQAADSAECWYVGSDWALSYNAITA</sequence>
<dbReference type="OrthoDB" id="9807766at2"/>
<dbReference type="Gene3D" id="3.40.50.150">
    <property type="entry name" value="Vaccinia Virus protein VP39"/>
    <property type="match status" value="1"/>
</dbReference>
<dbReference type="GO" id="GO:0004719">
    <property type="term" value="F:protein-L-isoaspartate (D-aspartate) O-methyltransferase activity"/>
    <property type="evidence" value="ECO:0007669"/>
    <property type="project" value="UniProtKB-EC"/>
</dbReference>
<dbReference type="Pfam" id="PF01135">
    <property type="entry name" value="PCMT"/>
    <property type="match status" value="1"/>
</dbReference>
<evidence type="ECO:0000256" key="7">
    <source>
        <dbReference type="ARBA" id="ARBA00022679"/>
    </source>
</evidence>
<keyword evidence="6 12" id="KW-0489">Methyltransferase</keyword>
<evidence type="ECO:0000256" key="6">
    <source>
        <dbReference type="ARBA" id="ARBA00022603"/>
    </source>
</evidence>
<gene>
    <name evidence="12" type="ORF">SAMN04488557_0059</name>
</gene>
<reference evidence="13" key="1">
    <citation type="submission" date="2016-10" db="EMBL/GenBank/DDBJ databases">
        <authorList>
            <person name="Varghese N."/>
            <person name="Submissions S."/>
        </authorList>
    </citation>
    <scope>NUCLEOTIDE SEQUENCE [LARGE SCALE GENOMIC DNA]</scope>
    <source>
        <strain evidence="13">DSM 1565</strain>
    </source>
</reference>
<dbReference type="SUPFAM" id="SSF53335">
    <property type="entry name" value="S-adenosyl-L-methionine-dependent methyltransferases"/>
    <property type="match status" value="1"/>
</dbReference>
<keyword evidence="8" id="KW-0949">S-adenosyl-L-methionine</keyword>
<dbReference type="CDD" id="cd02440">
    <property type="entry name" value="AdoMet_MTases"/>
    <property type="match status" value="1"/>
</dbReference>
<keyword evidence="13" id="KW-1185">Reference proteome</keyword>
<dbReference type="PANTHER" id="PTHR11579">
    <property type="entry name" value="PROTEIN-L-ISOASPARTATE O-METHYLTRANSFERASE"/>
    <property type="match status" value="1"/>
</dbReference>
<dbReference type="Proteomes" id="UP000199423">
    <property type="component" value="Unassembled WGS sequence"/>
</dbReference>
<evidence type="ECO:0000256" key="11">
    <source>
        <dbReference type="ARBA" id="ARBA00031350"/>
    </source>
</evidence>
<dbReference type="AlphaFoldDB" id="A0A1I7MTJ7"/>
<dbReference type="PANTHER" id="PTHR11579:SF0">
    <property type="entry name" value="PROTEIN-L-ISOASPARTATE(D-ASPARTATE) O-METHYLTRANSFERASE"/>
    <property type="match status" value="1"/>
</dbReference>
<comment type="similarity">
    <text evidence="2">Belongs to the methyltransferase superfamily. L-isoaspartyl/D-aspartyl protein methyltransferase family.</text>
</comment>